<organism evidence="1 2">
    <name type="scientific">Dermacentor silvarum</name>
    <name type="common">Tick</name>
    <dbReference type="NCBI Taxonomy" id="543639"/>
    <lineage>
        <taxon>Eukaryota</taxon>
        <taxon>Metazoa</taxon>
        <taxon>Ecdysozoa</taxon>
        <taxon>Arthropoda</taxon>
        <taxon>Chelicerata</taxon>
        <taxon>Arachnida</taxon>
        <taxon>Acari</taxon>
        <taxon>Parasitiformes</taxon>
        <taxon>Ixodida</taxon>
        <taxon>Ixodoidea</taxon>
        <taxon>Ixodidae</taxon>
        <taxon>Rhipicephalinae</taxon>
        <taxon>Dermacentor</taxon>
    </lineage>
</organism>
<dbReference type="Proteomes" id="UP000821865">
    <property type="component" value="Chromosome 3"/>
</dbReference>
<evidence type="ECO:0000313" key="2">
    <source>
        <dbReference type="Proteomes" id="UP000821865"/>
    </source>
</evidence>
<gene>
    <name evidence="1" type="ORF">HPB49_011200</name>
</gene>
<dbReference type="EMBL" id="CM023472">
    <property type="protein sequence ID" value="KAH7959441.1"/>
    <property type="molecule type" value="Genomic_DNA"/>
</dbReference>
<reference evidence="1" key="1">
    <citation type="submission" date="2020-05" db="EMBL/GenBank/DDBJ databases">
        <title>Large-scale comparative analyses of tick genomes elucidate their genetic diversity and vector capacities.</title>
        <authorList>
            <person name="Jia N."/>
            <person name="Wang J."/>
            <person name="Shi W."/>
            <person name="Du L."/>
            <person name="Sun Y."/>
            <person name="Zhan W."/>
            <person name="Jiang J."/>
            <person name="Wang Q."/>
            <person name="Zhang B."/>
            <person name="Ji P."/>
            <person name="Sakyi L.B."/>
            <person name="Cui X."/>
            <person name="Yuan T."/>
            <person name="Jiang B."/>
            <person name="Yang W."/>
            <person name="Lam T.T.-Y."/>
            <person name="Chang Q."/>
            <person name="Ding S."/>
            <person name="Wang X."/>
            <person name="Zhu J."/>
            <person name="Ruan X."/>
            <person name="Zhao L."/>
            <person name="Wei J."/>
            <person name="Que T."/>
            <person name="Du C."/>
            <person name="Cheng J."/>
            <person name="Dai P."/>
            <person name="Han X."/>
            <person name="Huang E."/>
            <person name="Gao Y."/>
            <person name="Liu J."/>
            <person name="Shao H."/>
            <person name="Ye R."/>
            <person name="Li L."/>
            <person name="Wei W."/>
            <person name="Wang X."/>
            <person name="Wang C."/>
            <person name="Yang T."/>
            <person name="Huo Q."/>
            <person name="Li W."/>
            <person name="Guo W."/>
            <person name="Chen H."/>
            <person name="Zhou L."/>
            <person name="Ni X."/>
            <person name="Tian J."/>
            <person name="Zhou Y."/>
            <person name="Sheng Y."/>
            <person name="Liu T."/>
            <person name="Pan Y."/>
            <person name="Xia L."/>
            <person name="Li J."/>
            <person name="Zhao F."/>
            <person name="Cao W."/>
        </authorList>
    </citation>
    <scope>NUCLEOTIDE SEQUENCE</scope>
    <source>
        <strain evidence="1">Dsil-2018</strain>
    </source>
</reference>
<sequence>MIPRRLLRFRRRRCLLRLMAVLGVLLLGCKVYLRASRSTSHPESSGSSGGRRERPVPVDHRIRTSGCTMPQFDPFDPSVKPYSHHHLEGGGSWCQGKPNFLTIRCGCHLNSSLYSALFFHLGEHGVRPEDLLCFYKEVHRNQSAANPENVIAYGDRQPLLLNQPLKEEFVSVECATRQSPHQTFHNQYLLNVVFKRDVEERCLKSNRTTLHNLSILMLGLDSVSYLNLDRHMPKTAQFLRERLGAFELRGYNKIGDNSYPNQYALITGLKFAETWRYALEGIYDSLTWRFIWKQYGERCYRTMFLEEWPRYGLFNRFANGFRRPPADYYPRHVIMAMEKSSKWITKDTWQPRCLGPTMLFEEMLDYLARFADVMTERLFFAYIWLSEITHNYLKAVKYADQPFQRHLQALQTSGVLDHTVLVFLSDHGLRIGDYRSTYIGKFEDRQPFAFVVFPPWFLEQNPEAARSLRVNQFRLTTPFDVHATLVELLDYPSVKRPHTKYGLSLLHEIPEARTCADAHIGPHWCACNVRGEVSVSSTLALAMANRLVTWINGLVALAMRKCAEYRLHRIMDVTALQVTPSERAHNTSHYWVTVELLPGYAVFEGTVRVTGDAITALNDISRNDRCTIMSYCVRNHWLEKYCYCLRTVGQQM</sequence>
<proteinExistence type="predicted"/>
<comment type="caution">
    <text evidence="1">The sequence shown here is derived from an EMBL/GenBank/DDBJ whole genome shotgun (WGS) entry which is preliminary data.</text>
</comment>
<evidence type="ECO:0000313" key="1">
    <source>
        <dbReference type="EMBL" id="KAH7959441.1"/>
    </source>
</evidence>
<accession>A0ACB8D4W3</accession>
<keyword evidence="2" id="KW-1185">Reference proteome</keyword>
<protein>
    <submittedName>
        <fullName evidence="1">Uncharacterized protein</fullName>
    </submittedName>
</protein>
<name>A0ACB8D4W3_DERSI</name>